<dbReference type="InterPro" id="IPR002222">
    <property type="entry name" value="Ribosomal_uS19"/>
</dbReference>
<accession>A0A212C1E3</accession>
<dbReference type="AlphaFoldDB" id="A0A212C1E3"/>
<dbReference type="EMBL" id="MKHE01000034">
    <property type="protein sequence ID" value="OWJ99683.1"/>
    <property type="molecule type" value="Genomic_DNA"/>
</dbReference>
<dbReference type="InterPro" id="IPR023575">
    <property type="entry name" value="Ribosomal_uS19_SF"/>
</dbReference>
<feature type="region of interest" description="Disordered" evidence="9">
    <location>
        <begin position="62"/>
        <end position="107"/>
    </location>
</feature>
<keyword evidence="11" id="KW-1185">Reference proteome</keyword>
<evidence type="ECO:0000256" key="2">
    <source>
        <dbReference type="ARBA" id="ARBA00005436"/>
    </source>
</evidence>
<evidence type="ECO:0000256" key="3">
    <source>
        <dbReference type="ARBA" id="ARBA00007345"/>
    </source>
</evidence>
<evidence type="ECO:0000256" key="8">
    <source>
        <dbReference type="ARBA" id="ARBA00035469"/>
    </source>
</evidence>
<dbReference type="OrthoDB" id="1227494at2759"/>
<comment type="caution">
    <text evidence="10">The sequence shown here is derived from an EMBL/GenBank/DDBJ whole genome shotgun (WGS) entry which is preliminary data.</text>
</comment>
<evidence type="ECO:0000256" key="6">
    <source>
        <dbReference type="ARBA" id="ARBA00035301"/>
    </source>
</evidence>
<evidence type="ECO:0000256" key="4">
    <source>
        <dbReference type="ARBA" id="ARBA00022980"/>
    </source>
</evidence>
<keyword evidence="5" id="KW-0687">Ribonucleoprotein</keyword>
<dbReference type="SUPFAM" id="SSF54570">
    <property type="entry name" value="Ribosomal protein S19"/>
    <property type="match status" value="1"/>
</dbReference>
<dbReference type="Proteomes" id="UP000242450">
    <property type="component" value="Chromosome X"/>
</dbReference>
<evidence type="ECO:0000256" key="5">
    <source>
        <dbReference type="ARBA" id="ARBA00023274"/>
    </source>
</evidence>
<dbReference type="GO" id="GO:0002182">
    <property type="term" value="P:cytoplasmic translational elongation"/>
    <property type="evidence" value="ECO:0007669"/>
    <property type="project" value="InterPro"/>
</dbReference>
<dbReference type="Gene3D" id="3.30.860.10">
    <property type="entry name" value="30s Ribosomal Protein S19, Chain A"/>
    <property type="match status" value="1"/>
</dbReference>
<organism evidence="10 11">
    <name type="scientific">Cervus elaphus hippelaphus</name>
    <name type="common">European red deer</name>
    <dbReference type="NCBI Taxonomy" id="46360"/>
    <lineage>
        <taxon>Eukaryota</taxon>
        <taxon>Metazoa</taxon>
        <taxon>Chordata</taxon>
        <taxon>Craniata</taxon>
        <taxon>Vertebrata</taxon>
        <taxon>Euteleostomi</taxon>
        <taxon>Mammalia</taxon>
        <taxon>Eutheria</taxon>
        <taxon>Laurasiatheria</taxon>
        <taxon>Artiodactyla</taxon>
        <taxon>Ruminantia</taxon>
        <taxon>Pecora</taxon>
        <taxon>Cervidae</taxon>
        <taxon>Cervinae</taxon>
        <taxon>Cervus</taxon>
    </lineage>
</organism>
<dbReference type="Gene3D" id="1.10.10.1410">
    <property type="match status" value="1"/>
</dbReference>
<dbReference type="Pfam" id="PF00203">
    <property type="entry name" value="Ribosomal_S19"/>
    <property type="match status" value="1"/>
</dbReference>
<sequence>MYKVPDLAFIYIAKHVTIPYSEKKSGFLVSCFCIKSARTSLDDGDSESPEMLDDSQALPMRAAQGPARHVEGPGKSMTATNDYYRGHLGSNSSNGSIPHHPSVPKAQPRHWSIRAKEIKNILDSVGIEADDDWLNKVISELNRKNIEDVIAQGISKLASVPAGGAVAVSAAPGSATPAVGSAPAIADEKKEEKKEESEGCVADGQVLQAADAIVKRLTATMAELGLRRKQRPMAEVPAQGQNEAPPTEKPKVVMTHLWDMIILSKMAGSYSGKTFTGVETKPEMIGHCAGRFSMTYQPDIFKQKDIL</sequence>
<dbReference type="Pfam" id="PF00428">
    <property type="entry name" value="Ribosomal_60s"/>
    <property type="match status" value="1"/>
</dbReference>
<gene>
    <name evidence="10" type="ORF">Celaphus_00010090</name>
</gene>
<comment type="similarity">
    <text evidence="2">Belongs to the eukaryotic ribosomal protein P1/P2 family.</text>
</comment>
<keyword evidence="4" id="KW-0689">Ribosomal protein</keyword>
<dbReference type="CDD" id="cd05833">
    <property type="entry name" value="Ribosomal_P2"/>
    <property type="match status" value="1"/>
</dbReference>
<evidence type="ECO:0000313" key="11">
    <source>
        <dbReference type="Proteomes" id="UP000242450"/>
    </source>
</evidence>
<dbReference type="GO" id="GO:0022625">
    <property type="term" value="C:cytosolic large ribosomal subunit"/>
    <property type="evidence" value="ECO:0007669"/>
    <property type="project" value="InterPro"/>
</dbReference>
<dbReference type="PANTHER" id="PTHR21141">
    <property type="entry name" value="60S ACIDIC RIBOSOMAL PROTEIN FAMILY MEMBER"/>
    <property type="match status" value="1"/>
</dbReference>
<dbReference type="InterPro" id="IPR038716">
    <property type="entry name" value="P1/P2_N_sf"/>
</dbReference>
<evidence type="ECO:0000256" key="7">
    <source>
        <dbReference type="ARBA" id="ARBA00035443"/>
    </source>
</evidence>
<reference evidence="10 11" key="1">
    <citation type="journal article" date="2018" name="Mol. Genet. Genomics">
        <title>The red deer Cervus elaphus genome CerEla1.0: sequencing, annotating, genes, and chromosomes.</title>
        <authorList>
            <person name="Bana N.A."/>
            <person name="Nyiri A."/>
            <person name="Nagy J."/>
            <person name="Frank K."/>
            <person name="Nagy T."/>
            <person name="Steger V."/>
            <person name="Schiller M."/>
            <person name="Lakatos P."/>
            <person name="Sugar L."/>
            <person name="Horn P."/>
            <person name="Barta E."/>
            <person name="Orosz L."/>
        </authorList>
    </citation>
    <scope>NUCLEOTIDE SEQUENCE [LARGE SCALE GENOMIC DNA]</scope>
    <source>
        <strain evidence="10">Hungarian</strain>
    </source>
</reference>
<proteinExistence type="inferred from homology"/>
<evidence type="ECO:0000256" key="1">
    <source>
        <dbReference type="ARBA" id="ARBA00003362"/>
    </source>
</evidence>
<dbReference type="FunFam" id="1.10.10.1410:FF:000002">
    <property type="entry name" value="60S acidic ribosomal protein P2"/>
    <property type="match status" value="1"/>
</dbReference>
<evidence type="ECO:0000313" key="10">
    <source>
        <dbReference type="EMBL" id="OWJ99683.1"/>
    </source>
</evidence>
<name>A0A212C1E3_CEREH</name>
<protein>
    <recommendedName>
        <fullName evidence="6">Large ribosomal subunit protein P2</fullName>
    </recommendedName>
    <alternativeName>
        <fullName evidence="8">40S ribosomal protein S15</fullName>
    </alternativeName>
    <alternativeName>
        <fullName evidence="7">60S acidic ribosomal protein P2</fullName>
    </alternativeName>
</protein>
<evidence type="ECO:0000256" key="9">
    <source>
        <dbReference type="SAM" id="MobiDB-lite"/>
    </source>
</evidence>
<dbReference type="GO" id="GO:0003735">
    <property type="term" value="F:structural constituent of ribosome"/>
    <property type="evidence" value="ECO:0007669"/>
    <property type="project" value="InterPro"/>
</dbReference>
<comment type="function">
    <text evidence="1">Plays an important role in the elongation step of protein synthesis.</text>
</comment>
<comment type="similarity">
    <text evidence="3">Belongs to the universal ribosomal protein uS19 family.</text>
</comment>
<dbReference type="PANTHER" id="PTHR21141:SF5">
    <property type="entry name" value="LARGE RIBOSOMAL SUBUNIT PROTEIN P2"/>
    <property type="match status" value="1"/>
</dbReference>
<dbReference type="InterPro" id="IPR044076">
    <property type="entry name" value="Ribosomal_P2"/>
</dbReference>